<dbReference type="AlphaFoldDB" id="A0A9W9C5U4"/>
<dbReference type="EMBL" id="JAPEUX010000010">
    <property type="protein sequence ID" value="KAJ4344370.1"/>
    <property type="molecule type" value="Genomic_DNA"/>
</dbReference>
<evidence type="ECO:0000313" key="1">
    <source>
        <dbReference type="EMBL" id="KAJ4344370.1"/>
    </source>
</evidence>
<dbReference type="RefSeq" id="XP_056064822.1">
    <property type="nucleotide sequence ID" value="XM_056220835.1"/>
</dbReference>
<organism evidence="1 2">
    <name type="scientific">Didymosphaeria variabile</name>
    <dbReference type="NCBI Taxonomy" id="1932322"/>
    <lineage>
        <taxon>Eukaryota</taxon>
        <taxon>Fungi</taxon>
        <taxon>Dikarya</taxon>
        <taxon>Ascomycota</taxon>
        <taxon>Pezizomycotina</taxon>
        <taxon>Dothideomycetes</taxon>
        <taxon>Pleosporomycetidae</taxon>
        <taxon>Pleosporales</taxon>
        <taxon>Massarineae</taxon>
        <taxon>Didymosphaeriaceae</taxon>
        <taxon>Didymosphaeria</taxon>
    </lineage>
</organism>
<protein>
    <submittedName>
        <fullName evidence="1">Uncharacterized protein</fullName>
    </submittedName>
</protein>
<sequence>MVEQLQEDTAALIARLADTNTAAVKRALLDAVERFDALDPIALSNLPRRERTGGVETKKATTLREAHSRSWPAALWLGAHRHLRQFLDEFTRGLTLQKGSTVERKITHSKAVLDRWGSDFWFQLRSADACLPGKPPLSSRNPQKRIMNVYRQQER</sequence>
<accession>A0A9W9C5U4</accession>
<name>A0A9W9C5U4_9PLEO</name>
<gene>
    <name evidence="1" type="ORF">N0V89_012110</name>
</gene>
<dbReference type="GeneID" id="80915640"/>
<reference evidence="1" key="1">
    <citation type="submission" date="2022-10" db="EMBL/GenBank/DDBJ databases">
        <title>Tapping the CABI collections for fungal endophytes: first genome assemblies for Collariella, Neodidymelliopsis, Ascochyta clinopodiicola, Didymella pomorum, Didymosphaeria variabile, Neocosmospora piperis and Neocucurbitaria cava.</title>
        <authorList>
            <person name="Hill R."/>
        </authorList>
    </citation>
    <scope>NUCLEOTIDE SEQUENCE</scope>
    <source>
        <strain evidence="1">IMI 356815</strain>
    </source>
</reference>
<comment type="caution">
    <text evidence="1">The sequence shown here is derived from an EMBL/GenBank/DDBJ whole genome shotgun (WGS) entry which is preliminary data.</text>
</comment>
<dbReference type="OrthoDB" id="10663671at2759"/>
<keyword evidence="2" id="KW-1185">Reference proteome</keyword>
<dbReference type="Proteomes" id="UP001140513">
    <property type="component" value="Unassembled WGS sequence"/>
</dbReference>
<proteinExistence type="predicted"/>
<evidence type="ECO:0000313" key="2">
    <source>
        <dbReference type="Proteomes" id="UP001140513"/>
    </source>
</evidence>